<dbReference type="GO" id="GO:0042597">
    <property type="term" value="C:periplasmic space"/>
    <property type="evidence" value="ECO:0007669"/>
    <property type="project" value="InterPro"/>
</dbReference>
<name>A0A5B9W3P8_9BACT</name>
<dbReference type="GO" id="GO:0042279">
    <property type="term" value="F:nitrite reductase (cytochrome, ammonia-forming) activity"/>
    <property type="evidence" value="ECO:0007669"/>
    <property type="project" value="InterPro"/>
</dbReference>
<dbReference type="KEGG" id="agv:OJF2_32730"/>
<dbReference type="InterPro" id="IPR019734">
    <property type="entry name" value="TPR_rpt"/>
</dbReference>
<dbReference type="Pfam" id="PF02335">
    <property type="entry name" value="Cytochrom_C552"/>
    <property type="match status" value="1"/>
</dbReference>
<evidence type="ECO:0000313" key="3">
    <source>
        <dbReference type="EMBL" id="QEH34731.1"/>
    </source>
</evidence>
<dbReference type="Pfam" id="PF13435">
    <property type="entry name" value="Cytochrome_C554"/>
    <property type="match status" value="1"/>
</dbReference>
<dbReference type="Gene3D" id="1.10.1130.10">
    <property type="entry name" value="Flavocytochrome C3, Chain A"/>
    <property type="match status" value="2"/>
</dbReference>
<sequence>MNAVASGSDSRISRARRLAGLIAAMVLAAGGCGTRTAGTGTPSVAVPEAPPAAGEQAAKAGPATKAAEASFAGSASCVDCHQRFHELWATSRHGLAMQPYTAEFARKELTAQAQPVVIGGKPYRAEIGHGKGVVREGDGPGAKDLPIAHVLGGKNAYYFLTPMDRGRLQVLPVAYDVNKRSWYDTAASGVRHFPDRTDAALHWTDRMFTFNTTCFNCHVSQLATNYDLGTDTYRTTWAEAGISCESCHGPAAEHVRVMTHEKPAGRTSKDLKIIRTKEFSPSQMNDMCATCHAKMVPLSTSFAPGDAFFDHYDLVTLENPDYYPDGRDLGENYTYTSWLSSPCAKAGKLDCNHCHTGSGRPRFSMAESDKSCLPCHQKLVDDPAPHGHHAKGSEGNRCVSCHMPTTRFAAMGRTDHSMRPPTPATTLAFKSPNACNLCHKDRDAAWADKVVREWYSRDYQAPVLASARLLDDARHDRWGGLPAMLAAAVDPAADSVWKASMLSALHGAPGDPSARAGTFLKALDDPSPLVRSRAASGLTNLLSQETATALLKASRDPSRLVRIRAAQSLAAVPDGAIADRSDRAAREAAVGEFLASMGARPDDWASHANVGNFEMERGAFDRAAREFEVAARIEPRAVGPLVNASLAYSNLQQPDRAEAALRRALEAEPGNASALFNLGLLQAETGRPADAEKSLRAAIGRDPHLAAAAYNLGVLAASRDKAEAVRWCRKALDIEPTSTKYAHALAFYQQDAGDLPAAAKTLGDWLSSHPADADAIAALGSLHERRGDRAAAARLYREASANPAIPAEVRSSMAAELRRLQP</sequence>
<dbReference type="SUPFAM" id="SSF48695">
    <property type="entry name" value="Multiheme cytochromes"/>
    <property type="match status" value="1"/>
</dbReference>
<dbReference type="SUPFAM" id="SSF48452">
    <property type="entry name" value="TPR-like"/>
    <property type="match status" value="1"/>
</dbReference>
<dbReference type="Pfam" id="PF13646">
    <property type="entry name" value="HEAT_2"/>
    <property type="match status" value="1"/>
</dbReference>
<evidence type="ECO:0000256" key="1">
    <source>
        <dbReference type="ARBA" id="ARBA00022729"/>
    </source>
</evidence>
<dbReference type="PANTHER" id="PTHR35038:SF8">
    <property type="entry name" value="C-TYPE POLYHEME CYTOCHROME OMCC"/>
    <property type="match status" value="1"/>
</dbReference>
<dbReference type="Pfam" id="PF13176">
    <property type="entry name" value="TPR_7"/>
    <property type="match status" value="1"/>
</dbReference>
<evidence type="ECO:0000259" key="2">
    <source>
        <dbReference type="Pfam" id="PF13435"/>
    </source>
</evidence>
<dbReference type="InterPro" id="IPR036280">
    <property type="entry name" value="Multihaem_cyt_sf"/>
</dbReference>
<dbReference type="SUPFAM" id="SSF48371">
    <property type="entry name" value="ARM repeat"/>
    <property type="match status" value="1"/>
</dbReference>
<keyword evidence="1" id="KW-0732">Signal</keyword>
<dbReference type="InterPro" id="IPR051829">
    <property type="entry name" value="Multiheme_Cytochr_ET"/>
</dbReference>
<dbReference type="Gene3D" id="1.25.10.10">
    <property type="entry name" value="Leucine-rich Repeat Variant"/>
    <property type="match status" value="1"/>
</dbReference>
<proteinExistence type="predicted"/>
<dbReference type="PANTHER" id="PTHR35038">
    <property type="entry name" value="DISSIMILATORY SULFITE REDUCTASE SIRA"/>
    <property type="match status" value="1"/>
</dbReference>
<dbReference type="SMART" id="SM00028">
    <property type="entry name" value="TPR"/>
    <property type="match status" value="5"/>
</dbReference>
<dbReference type="InterPro" id="IPR016024">
    <property type="entry name" value="ARM-type_fold"/>
</dbReference>
<dbReference type="Proteomes" id="UP000324233">
    <property type="component" value="Chromosome"/>
</dbReference>
<dbReference type="Pfam" id="PF13432">
    <property type="entry name" value="TPR_16"/>
    <property type="match status" value="1"/>
</dbReference>
<dbReference type="InterPro" id="IPR023155">
    <property type="entry name" value="Cyt_c-552/4"/>
</dbReference>
<dbReference type="Gene3D" id="1.25.40.10">
    <property type="entry name" value="Tetratricopeptide repeat domain"/>
    <property type="match status" value="2"/>
</dbReference>
<gene>
    <name evidence="3" type="ORF">OJF2_32730</name>
</gene>
<dbReference type="InterPro" id="IPR011989">
    <property type="entry name" value="ARM-like"/>
</dbReference>
<dbReference type="InterPro" id="IPR011990">
    <property type="entry name" value="TPR-like_helical_dom_sf"/>
</dbReference>
<evidence type="ECO:0000313" key="4">
    <source>
        <dbReference type="Proteomes" id="UP000324233"/>
    </source>
</evidence>
<dbReference type="InterPro" id="IPR003321">
    <property type="entry name" value="Cyt_c552"/>
</dbReference>
<protein>
    <submittedName>
        <fullName evidence="3">Tetratricopeptide repeat protein</fullName>
    </submittedName>
</protein>
<accession>A0A5B9W3P8</accession>
<keyword evidence="4" id="KW-1185">Reference proteome</keyword>
<dbReference type="AlphaFoldDB" id="A0A5B9W3P8"/>
<feature type="domain" description="Cytochrome c-552/4" evidence="2">
    <location>
        <begin position="207"/>
        <end position="249"/>
    </location>
</feature>
<dbReference type="EMBL" id="CP042997">
    <property type="protein sequence ID" value="QEH34731.1"/>
    <property type="molecule type" value="Genomic_DNA"/>
</dbReference>
<reference evidence="3 4" key="1">
    <citation type="submission" date="2019-08" db="EMBL/GenBank/DDBJ databases">
        <title>Deep-cultivation of Planctomycetes and their phenomic and genomic characterization uncovers novel biology.</title>
        <authorList>
            <person name="Wiegand S."/>
            <person name="Jogler M."/>
            <person name="Boedeker C."/>
            <person name="Pinto D."/>
            <person name="Vollmers J."/>
            <person name="Rivas-Marin E."/>
            <person name="Kohn T."/>
            <person name="Peeters S.H."/>
            <person name="Heuer A."/>
            <person name="Rast P."/>
            <person name="Oberbeckmann S."/>
            <person name="Bunk B."/>
            <person name="Jeske O."/>
            <person name="Meyerdierks A."/>
            <person name="Storesund J.E."/>
            <person name="Kallscheuer N."/>
            <person name="Luecker S."/>
            <person name="Lage O.M."/>
            <person name="Pohl T."/>
            <person name="Merkel B.J."/>
            <person name="Hornburger P."/>
            <person name="Mueller R.-W."/>
            <person name="Bruemmer F."/>
            <person name="Labrenz M."/>
            <person name="Spormann A.M."/>
            <person name="Op den Camp H."/>
            <person name="Overmann J."/>
            <person name="Amann R."/>
            <person name="Jetten M.S.M."/>
            <person name="Mascher T."/>
            <person name="Medema M.H."/>
            <person name="Devos D.P."/>
            <person name="Kaster A.-K."/>
            <person name="Ovreas L."/>
            <person name="Rohde M."/>
            <person name="Galperin M.Y."/>
            <person name="Jogler C."/>
        </authorList>
    </citation>
    <scope>NUCLEOTIDE SEQUENCE [LARGE SCALE GENOMIC DNA]</scope>
    <source>
        <strain evidence="3 4">OJF2</strain>
    </source>
</reference>
<organism evidence="3 4">
    <name type="scientific">Aquisphaera giovannonii</name>
    <dbReference type="NCBI Taxonomy" id="406548"/>
    <lineage>
        <taxon>Bacteria</taxon>
        <taxon>Pseudomonadati</taxon>
        <taxon>Planctomycetota</taxon>
        <taxon>Planctomycetia</taxon>
        <taxon>Isosphaerales</taxon>
        <taxon>Isosphaeraceae</taxon>
        <taxon>Aquisphaera</taxon>
    </lineage>
</organism>